<dbReference type="RefSeq" id="WP_051907191.1">
    <property type="nucleotide sequence ID" value="NZ_BBAZ01000035.1"/>
</dbReference>
<keyword evidence="6" id="KW-1185">Reference proteome</keyword>
<evidence type="ECO:0000256" key="3">
    <source>
        <dbReference type="ARBA" id="ARBA00022695"/>
    </source>
</evidence>
<proteinExistence type="predicted"/>
<evidence type="ECO:0000256" key="2">
    <source>
        <dbReference type="ARBA" id="ARBA00022679"/>
    </source>
</evidence>
<dbReference type="GO" id="GO:0050519">
    <property type="term" value="F:holo-citrate lyase synthase activity"/>
    <property type="evidence" value="ECO:0007669"/>
    <property type="project" value="UniProtKB-EC"/>
</dbReference>
<evidence type="ECO:0000256" key="4">
    <source>
        <dbReference type="ARBA" id="ARBA00048574"/>
    </source>
</evidence>
<dbReference type="Pfam" id="PF03802">
    <property type="entry name" value="CitX"/>
    <property type="match status" value="1"/>
</dbReference>
<dbReference type="STRING" id="1291743.LOSG293_080560"/>
<evidence type="ECO:0000313" key="5">
    <source>
        <dbReference type="EMBL" id="GAK47570.1"/>
    </source>
</evidence>
<comment type="caution">
    <text evidence="5">The sequence shown here is derived from an EMBL/GenBank/DDBJ whole genome shotgun (WGS) entry which is preliminary data.</text>
</comment>
<dbReference type="GO" id="GO:0051191">
    <property type="term" value="P:prosthetic group biosynthetic process"/>
    <property type="evidence" value="ECO:0007669"/>
    <property type="project" value="InterPro"/>
</dbReference>
<name>A0A081BHQ2_9LACO</name>
<evidence type="ECO:0000313" key="6">
    <source>
        <dbReference type="Proteomes" id="UP000028700"/>
    </source>
</evidence>
<dbReference type="EC" id="2.7.7.61" evidence="1"/>
<dbReference type="Proteomes" id="UP000028700">
    <property type="component" value="Unassembled WGS sequence"/>
</dbReference>
<keyword evidence="2 5" id="KW-0808">Transferase</keyword>
<dbReference type="InterPro" id="IPR005551">
    <property type="entry name" value="CitX"/>
</dbReference>
<accession>A0A081BHQ2</accession>
<protein>
    <recommendedName>
        <fullName evidence="1">citrate lyase holo-[acyl-carrier protein] synthase</fullName>
        <ecNumber evidence="1">2.7.7.61</ecNumber>
    </recommendedName>
</protein>
<sequence>MESIFREGNPQGISDVLKNKDDRVSYQQQLLEENPKHTIIAAKLNIPGPIKNNQWINQLFETGMARFLSFMKEQTYEPVILKQANKDSGSEAFILLREPALTVKALAAEFEDTDRLGRLFDLDVLTSSHKGPMSRTELNLPVRRCFICNRPARECARSRRHTVADLQAKITQVYDKEFGNGEMA</sequence>
<dbReference type="OrthoDB" id="3196716at2"/>
<gene>
    <name evidence="5" type="primary">citX</name>
    <name evidence="5" type="ORF">LOSG293_080560</name>
</gene>
<dbReference type="eggNOG" id="COG3697">
    <property type="taxonomic scope" value="Bacteria"/>
</dbReference>
<dbReference type="EMBL" id="BBJM01000008">
    <property type="protein sequence ID" value="GAK47570.1"/>
    <property type="molecule type" value="Genomic_DNA"/>
</dbReference>
<dbReference type="NCBIfam" id="TIGR03124">
    <property type="entry name" value="citrate_citX"/>
    <property type="match status" value="1"/>
</dbReference>
<reference evidence="5" key="1">
    <citation type="journal article" date="2014" name="Genome Announc.">
        <title>Draft Genome Sequence of Lactobacillus oryzae Strain SG293T.</title>
        <authorList>
            <person name="Tanizawa Y."/>
            <person name="Fujisawa T."/>
            <person name="Mochizuki T."/>
            <person name="Kaminuma E."/>
            <person name="Nakamura Y."/>
            <person name="Tohno M."/>
        </authorList>
    </citation>
    <scope>NUCLEOTIDE SEQUENCE [LARGE SCALE GENOMIC DNA]</scope>
    <source>
        <strain evidence="5">SG293</strain>
    </source>
</reference>
<keyword evidence="3" id="KW-0548">Nucleotidyltransferase</keyword>
<organism evidence="5 6">
    <name type="scientific">Secundilactobacillus oryzae JCM 18671</name>
    <dbReference type="NCBI Taxonomy" id="1291743"/>
    <lineage>
        <taxon>Bacteria</taxon>
        <taxon>Bacillati</taxon>
        <taxon>Bacillota</taxon>
        <taxon>Bacilli</taxon>
        <taxon>Lactobacillales</taxon>
        <taxon>Lactobacillaceae</taxon>
        <taxon>Secundilactobacillus</taxon>
    </lineage>
</organism>
<evidence type="ECO:0000256" key="1">
    <source>
        <dbReference type="ARBA" id="ARBA00012524"/>
    </source>
</evidence>
<dbReference type="AlphaFoldDB" id="A0A081BHQ2"/>
<comment type="catalytic activity">
    <reaction evidence="4">
        <text>apo-[citrate lyase ACP] + 2'-(5''-triphospho-alpha-D-ribosyl)-3'-dephospho-CoA = holo-[citrate lyase ACP] + diphosphate</text>
        <dbReference type="Rhea" id="RHEA:16333"/>
        <dbReference type="Rhea" id="RHEA-COMP:10157"/>
        <dbReference type="Rhea" id="RHEA-COMP:10158"/>
        <dbReference type="ChEBI" id="CHEBI:29999"/>
        <dbReference type="ChEBI" id="CHEBI:33019"/>
        <dbReference type="ChEBI" id="CHEBI:61378"/>
        <dbReference type="ChEBI" id="CHEBI:82683"/>
        <dbReference type="EC" id="2.7.7.61"/>
    </reaction>
</comment>